<dbReference type="RefSeq" id="WP_262065785.1">
    <property type="nucleotide sequence ID" value="NZ_JAMXOD010000006.1"/>
</dbReference>
<dbReference type="EMBL" id="JAMZFW010000006">
    <property type="protein sequence ID" value="MCP1101997.1"/>
    <property type="molecule type" value="Genomic_DNA"/>
</dbReference>
<evidence type="ECO:0000313" key="3">
    <source>
        <dbReference type="EMBL" id="MCP1101997.1"/>
    </source>
</evidence>
<dbReference type="InterPro" id="IPR010982">
    <property type="entry name" value="Lambda_DNA-bd_dom_sf"/>
</dbReference>
<organism evidence="3 4">
    <name type="scientific">Aequitasia blattaphilus</name>
    <dbReference type="NCBI Taxonomy" id="2949332"/>
    <lineage>
        <taxon>Bacteria</taxon>
        <taxon>Bacillati</taxon>
        <taxon>Bacillota</taxon>
        <taxon>Clostridia</taxon>
        <taxon>Lachnospirales</taxon>
        <taxon>Lachnospiraceae</taxon>
        <taxon>Aequitasia</taxon>
    </lineage>
</organism>
<name>A0ABT1E843_9FIRM</name>
<evidence type="ECO:0000259" key="2">
    <source>
        <dbReference type="PROSITE" id="PS50943"/>
    </source>
</evidence>
<sequence length="193" mass="21823">MEKTIGKAIEKIRESKELDEAGFGRLIFLEKEDVVKIENGEAKPSIETLQMISNIFSVSINDLREGEIKAIPSREDLMKTVLEVKDEVAIIKENNQYLLGILRKAGLESLLKRHIVQEKQVHDKEVYVIVDTQTGEVVQNIDFEDVTWDNRAVAQSCADNLNRAKEVLPEASKPSRNSVHKDSVVSIGNRRVK</sequence>
<dbReference type="PROSITE" id="PS50943">
    <property type="entry name" value="HTH_CROC1"/>
    <property type="match status" value="1"/>
</dbReference>
<dbReference type="Gene3D" id="1.10.260.40">
    <property type="entry name" value="lambda repressor-like DNA-binding domains"/>
    <property type="match status" value="1"/>
</dbReference>
<dbReference type="SMART" id="SM00530">
    <property type="entry name" value="HTH_XRE"/>
    <property type="match status" value="1"/>
</dbReference>
<feature type="region of interest" description="Disordered" evidence="1">
    <location>
        <begin position="168"/>
        <end position="193"/>
    </location>
</feature>
<dbReference type="SUPFAM" id="SSF47413">
    <property type="entry name" value="lambda repressor-like DNA-binding domains"/>
    <property type="match status" value="1"/>
</dbReference>
<accession>A0ABT1E843</accession>
<dbReference type="CDD" id="cd00093">
    <property type="entry name" value="HTH_XRE"/>
    <property type="match status" value="1"/>
</dbReference>
<proteinExistence type="predicted"/>
<keyword evidence="4" id="KW-1185">Reference proteome</keyword>
<gene>
    <name evidence="3" type="ORF">NK125_06145</name>
</gene>
<reference evidence="3 4" key="1">
    <citation type="journal article" date="2022" name="Genome Biol. Evol.">
        <title>Host diet, physiology and behaviors set the stage for Lachnospiraceae cladogenesis.</title>
        <authorList>
            <person name="Vera-Ponce De Leon A."/>
            <person name="Schneider M."/>
            <person name="Jahnes B.C."/>
            <person name="Sadowski V."/>
            <person name="Camuy-Velez L.A."/>
            <person name="Duan J."/>
            <person name="Sabree Z.L."/>
        </authorList>
    </citation>
    <scope>NUCLEOTIDE SEQUENCE [LARGE SCALE GENOMIC DNA]</scope>
    <source>
        <strain evidence="3 4">PAL113</strain>
    </source>
</reference>
<protein>
    <submittedName>
        <fullName evidence="3">Helix-turn-helix domain-containing protein</fullName>
    </submittedName>
</protein>
<comment type="caution">
    <text evidence="3">The sequence shown here is derived from an EMBL/GenBank/DDBJ whole genome shotgun (WGS) entry which is preliminary data.</text>
</comment>
<dbReference type="Proteomes" id="UP001523566">
    <property type="component" value="Unassembled WGS sequence"/>
</dbReference>
<evidence type="ECO:0000256" key="1">
    <source>
        <dbReference type="SAM" id="MobiDB-lite"/>
    </source>
</evidence>
<feature type="domain" description="HTH cro/C1-type" evidence="2">
    <location>
        <begin position="36"/>
        <end position="63"/>
    </location>
</feature>
<dbReference type="InterPro" id="IPR001387">
    <property type="entry name" value="Cro/C1-type_HTH"/>
</dbReference>
<evidence type="ECO:0000313" key="4">
    <source>
        <dbReference type="Proteomes" id="UP001523566"/>
    </source>
</evidence>